<evidence type="ECO:0000313" key="3">
    <source>
        <dbReference type="Proteomes" id="UP000240509"/>
    </source>
</evidence>
<reference evidence="2 3" key="1">
    <citation type="submission" date="2018-03" db="EMBL/GenBank/DDBJ databases">
        <title>Alkalicoccus saliphilus sp. nov., isolated from a mineral pool.</title>
        <authorList>
            <person name="Zhao B."/>
        </authorList>
    </citation>
    <scope>NUCLEOTIDE SEQUENCE [LARGE SCALE GENOMIC DNA]</scope>
    <source>
        <strain evidence="2 3">6AG</strain>
    </source>
</reference>
<sequence length="103" mass="12290">MEKEKKYYDKVFRKYVAKLVVQDGRRPADLERELGISYSSLMRWVKAYKDEQWEAERSRQSGLTTATEYESRLEASEKARRELEEEVAILKKALHIFTEDPEK</sequence>
<feature type="coiled-coil region" evidence="1">
    <location>
        <begin position="66"/>
        <end position="100"/>
    </location>
</feature>
<dbReference type="SUPFAM" id="SSF46689">
    <property type="entry name" value="Homeodomain-like"/>
    <property type="match status" value="1"/>
</dbReference>
<dbReference type="AlphaFoldDB" id="A0A2T4U1P7"/>
<evidence type="ECO:0008006" key="4">
    <source>
        <dbReference type="Google" id="ProtNLM"/>
    </source>
</evidence>
<dbReference type="RefSeq" id="WP_107586440.1">
    <property type="nucleotide sequence ID" value="NZ_PZJJ01000064.1"/>
</dbReference>
<organism evidence="2 3">
    <name type="scientific">Alkalicoccus saliphilus</name>
    <dbReference type="NCBI Taxonomy" id="200989"/>
    <lineage>
        <taxon>Bacteria</taxon>
        <taxon>Bacillati</taxon>
        <taxon>Bacillota</taxon>
        <taxon>Bacilli</taxon>
        <taxon>Bacillales</taxon>
        <taxon>Bacillaceae</taxon>
        <taxon>Alkalicoccus</taxon>
    </lineage>
</organism>
<proteinExistence type="predicted"/>
<dbReference type="GO" id="GO:0006313">
    <property type="term" value="P:DNA transposition"/>
    <property type="evidence" value="ECO:0007669"/>
    <property type="project" value="InterPro"/>
</dbReference>
<protein>
    <recommendedName>
        <fullName evidence="4">Transposase</fullName>
    </recommendedName>
</protein>
<keyword evidence="1" id="KW-0175">Coiled coil</keyword>
<dbReference type="InterPro" id="IPR002514">
    <property type="entry name" value="Transposase_8"/>
</dbReference>
<comment type="caution">
    <text evidence="2">The sequence shown here is derived from an EMBL/GenBank/DDBJ whole genome shotgun (WGS) entry which is preliminary data.</text>
</comment>
<evidence type="ECO:0000313" key="2">
    <source>
        <dbReference type="EMBL" id="PTL37321.1"/>
    </source>
</evidence>
<dbReference type="EMBL" id="PZJJ01000064">
    <property type="protein sequence ID" value="PTL37321.1"/>
    <property type="molecule type" value="Genomic_DNA"/>
</dbReference>
<dbReference type="OrthoDB" id="4379323at2"/>
<dbReference type="InterPro" id="IPR009057">
    <property type="entry name" value="Homeodomain-like_sf"/>
</dbReference>
<dbReference type="Gene3D" id="1.10.10.60">
    <property type="entry name" value="Homeodomain-like"/>
    <property type="match status" value="1"/>
</dbReference>
<evidence type="ECO:0000256" key="1">
    <source>
        <dbReference type="SAM" id="Coils"/>
    </source>
</evidence>
<name>A0A2T4U1P7_9BACI</name>
<dbReference type="Pfam" id="PF01527">
    <property type="entry name" value="HTH_Tnp_1"/>
    <property type="match status" value="1"/>
</dbReference>
<dbReference type="Proteomes" id="UP000240509">
    <property type="component" value="Unassembled WGS sequence"/>
</dbReference>
<accession>A0A2T4U1P7</accession>
<dbReference type="GO" id="GO:0003677">
    <property type="term" value="F:DNA binding"/>
    <property type="evidence" value="ECO:0007669"/>
    <property type="project" value="InterPro"/>
</dbReference>
<keyword evidence="3" id="KW-1185">Reference proteome</keyword>
<gene>
    <name evidence="2" type="ORF">C6Y45_17110</name>
</gene>
<dbReference type="GO" id="GO:0004803">
    <property type="term" value="F:transposase activity"/>
    <property type="evidence" value="ECO:0007669"/>
    <property type="project" value="InterPro"/>
</dbReference>